<organism evidence="1 2">
    <name type="scientific">Berkelbacteria bacterium GW2011_GWE1_39_12</name>
    <dbReference type="NCBI Taxonomy" id="1618337"/>
    <lineage>
        <taxon>Bacteria</taxon>
        <taxon>Candidatus Berkelbacteria</taxon>
    </lineage>
</organism>
<accession>A0A0G4B3H3</accession>
<name>A0A0G4B3H3_9BACT</name>
<dbReference type="Proteomes" id="UP000035648">
    <property type="component" value="Chromosome"/>
</dbReference>
<gene>
    <name evidence="1" type="ORF">UT28_C0001G0156</name>
</gene>
<sequence length="154" mass="17802">MEKIWARKKHRRMSASKELVSLFQDLVNISITRLQDDGDLDRSNHRKLHLMTNDRIYQIAILGQSKASLTDPNDPTYRHGMFIRVVEIHDGKVVGSLKEICVPVFAHHVDAVSINDYRTMCLESIQRAKEDIKSARKISWLDWECLLDPGYPTT</sequence>
<dbReference type="KEGG" id="bbgw:UT28_C0001G0156"/>
<proteinExistence type="predicted"/>
<evidence type="ECO:0000313" key="1">
    <source>
        <dbReference type="EMBL" id="AKM81968.1"/>
    </source>
</evidence>
<evidence type="ECO:0000313" key="2">
    <source>
        <dbReference type="Proteomes" id="UP000035648"/>
    </source>
</evidence>
<dbReference type="EMBL" id="CP011213">
    <property type="protein sequence ID" value="AKM81968.1"/>
    <property type="molecule type" value="Genomic_DNA"/>
</dbReference>
<dbReference type="AlphaFoldDB" id="A0A0G4B3H3"/>
<protein>
    <submittedName>
        <fullName evidence="1">Uncharacterized protein</fullName>
    </submittedName>
</protein>
<reference evidence="1 2" key="1">
    <citation type="journal article" date="2015" name="Nature">
        <title>rRNA introns, odd ribosomes, and small enigmatic genomes across a large radiation of phyla.</title>
        <authorList>
            <person name="Brown C.T."/>
            <person name="Hug L.A."/>
            <person name="Thomas B.C."/>
            <person name="Sharon I."/>
            <person name="Castelle C.J."/>
            <person name="Singh A."/>
            <person name="Wilkins M.J."/>
            <person name="Williams K.H."/>
            <person name="Banfield J.F."/>
        </authorList>
    </citation>
    <scope>NUCLEOTIDE SEQUENCE [LARGE SCALE GENOMIC DNA]</scope>
</reference>